<evidence type="ECO:0000313" key="4">
    <source>
        <dbReference type="EMBL" id="CAB5219478.1"/>
    </source>
</evidence>
<proteinExistence type="predicted"/>
<organism evidence="4">
    <name type="scientific">uncultured Caudovirales phage</name>
    <dbReference type="NCBI Taxonomy" id="2100421"/>
    <lineage>
        <taxon>Viruses</taxon>
        <taxon>Duplodnaviria</taxon>
        <taxon>Heunggongvirae</taxon>
        <taxon>Uroviricota</taxon>
        <taxon>Caudoviricetes</taxon>
        <taxon>Peduoviridae</taxon>
        <taxon>Maltschvirus</taxon>
        <taxon>Maltschvirus maltsch</taxon>
    </lineage>
</organism>
<reference evidence="4" key="1">
    <citation type="submission" date="2020-05" db="EMBL/GenBank/DDBJ databases">
        <authorList>
            <person name="Chiriac C."/>
            <person name="Salcher M."/>
            <person name="Ghai R."/>
            <person name="Kavagutti S V."/>
        </authorList>
    </citation>
    <scope>NUCLEOTIDE SEQUENCE</scope>
</reference>
<gene>
    <name evidence="3" type="ORF">UFOVP110_83</name>
    <name evidence="4" type="ORF">UFOVP223_81</name>
</gene>
<evidence type="ECO:0000256" key="2">
    <source>
        <dbReference type="SAM" id="MobiDB-lite"/>
    </source>
</evidence>
<feature type="region of interest" description="Disordered" evidence="2">
    <location>
        <begin position="198"/>
        <end position="225"/>
    </location>
</feature>
<evidence type="ECO:0000313" key="3">
    <source>
        <dbReference type="EMBL" id="CAB4128790.1"/>
    </source>
</evidence>
<feature type="coiled-coil region" evidence="1">
    <location>
        <begin position="52"/>
        <end position="102"/>
    </location>
</feature>
<sequence>MDENTQEVVETTEVVETFNQATEETYLPNTDKVAEAIQKARAQEKAKLYPQVEKLQEELALLRSKEQERELKEAERKAARAAREAEAAAERKKQEESELEVRDLLAKKEKEWQSQFEAERSEREKAFALLEREREFQDLMQFRSQRLEQERESIIPELIDLISGNSRDEIEQSIAGLKERSAKIFDSVAQVAQQSRKEMVGTRITSPASGPLDNDSDSRTYSPNDINNMSMADYAKNRAKLLGSSKNSGQGLFG</sequence>
<keyword evidence="1" id="KW-0175">Coiled coil</keyword>
<dbReference type="EMBL" id="LR796220">
    <property type="protein sequence ID" value="CAB4128790.1"/>
    <property type="molecule type" value="Genomic_DNA"/>
</dbReference>
<dbReference type="EMBL" id="LR798276">
    <property type="protein sequence ID" value="CAB5219478.1"/>
    <property type="molecule type" value="Genomic_DNA"/>
</dbReference>
<accession>A0A6J7WRP7</accession>
<protein>
    <submittedName>
        <fullName evidence="4">Uncharacterized protein</fullName>
    </submittedName>
</protein>
<name>A0A6J7WRP7_9CAUD</name>
<evidence type="ECO:0000256" key="1">
    <source>
        <dbReference type="SAM" id="Coils"/>
    </source>
</evidence>